<comment type="similarity">
    <text evidence="10">Belongs to the tRNA nucleotidyltransferase/poly(A) polymerase family. Archaeal CCA-adding enzyme subfamily.</text>
</comment>
<dbReference type="GO" id="GO:0001680">
    <property type="term" value="P:tRNA 3'-terminal CCA addition"/>
    <property type="evidence" value="ECO:0007669"/>
    <property type="project" value="UniProtKB-UniRule"/>
</dbReference>
<evidence type="ECO:0000256" key="10">
    <source>
        <dbReference type="HAMAP-Rule" id="MF_01264"/>
    </source>
</evidence>
<dbReference type="InterPro" id="IPR006116">
    <property type="entry name" value="NT_2-5OAS_ClassI-CCAase"/>
</dbReference>
<feature type="binding site" evidence="10">
    <location>
        <position position="53"/>
    </location>
    <ligand>
        <name>CTP</name>
        <dbReference type="ChEBI" id="CHEBI:37563"/>
    </ligand>
</feature>
<dbReference type="GeneID" id="13301084"/>
<feature type="binding site" evidence="10">
    <location>
        <position position="53"/>
    </location>
    <ligand>
        <name>ATP</name>
        <dbReference type="ChEBI" id="CHEBI:30616"/>
    </ligand>
</feature>
<evidence type="ECO:0000256" key="3">
    <source>
        <dbReference type="ARBA" id="ARBA00022695"/>
    </source>
</evidence>
<feature type="binding site" evidence="10">
    <location>
        <position position="56"/>
    </location>
    <ligand>
        <name>ATP</name>
        <dbReference type="ChEBI" id="CHEBI:30616"/>
    </ligand>
</feature>
<keyword evidence="6 10" id="KW-0692">RNA repair</keyword>
<keyword evidence="7 10" id="KW-0067">ATP-binding</keyword>
<dbReference type="NCBIfam" id="TIGR03671">
    <property type="entry name" value="cca_archaeal"/>
    <property type="match status" value="1"/>
</dbReference>
<feature type="binding site" evidence="10">
    <location>
        <position position="142"/>
    </location>
    <ligand>
        <name>ATP</name>
        <dbReference type="ChEBI" id="CHEBI:30616"/>
    </ligand>
</feature>
<keyword evidence="3 10" id="KW-0548">Nucleotidyltransferase</keyword>
<dbReference type="EMBL" id="CP023154">
    <property type="protein sequence ID" value="QEK77761.1"/>
    <property type="molecule type" value="Genomic_DNA"/>
</dbReference>
<dbReference type="InterPro" id="IPR011068">
    <property type="entry name" value="NuclTrfase_I-like_C"/>
</dbReference>
<feature type="binding site" evidence="10">
    <location>
        <position position="170"/>
    </location>
    <ligand>
        <name>ATP</name>
        <dbReference type="ChEBI" id="CHEBI:30616"/>
    </ligand>
</feature>
<dbReference type="PIRSF" id="PIRSF005335">
    <property type="entry name" value="CCA_arch"/>
    <property type="match status" value="1"/>
</dbReference>
<dbReference type="InterPro" id="IPR015329">
    <property type="entry name" value="tRNA_NucTransf2"/>
</dbReference>
<evidence type="ECO:0000256" key="7">
    <source>
        <dbReference type="ARBA" id="ARBA00022840"/>
    </source>
</evidence>
<feature type="domain" description="tRNA nucleotidyltransferase substrate binding" evidence="12">
    <location>
        <begin position="155"/>
        <end position="278"/>
    </location>
</feature>
<comment type="subunit">
    <text evidence="10">Homodimer.</text>
</comment>
<dbReference type="GO" id="GO:0160016">
    <property type="term" value="F:CCACCA tRNA nucleotidyltransferase activity"/>
    <property type="evidence" value="ECO:0007669"/>
    <property type="project" value="RHEA"/>
</dbReference>
<feature type="binding site" evidence="10">
    <location>
        <position position="142"/>
    </location>
    <ligand>
        <name>CTP</name>
        <dbReference type="ChEBI" id="CHEBI:37563"/>
    </ligand>
</feature>
<dbReference type="GO" id="GO:0000287">
    <property type="term" value="F:magnesium ion binding"/>
    <property type="evidence" value="ECO:0007669"/>
    <property type="project" value="UniProtKB-UniRule"/>
</dbReference>
<dbReference type="GO" id="GO:0042245">
    <property type="term" value="P:RNA repair"/>
    <property type="evidence" value="ECO:0007669"/>
    <property type="project" value="UniProtKB-KW"/>
</dbReference>
<keyword evidence="5 10" id="KW-0547">Nucleotide-binding</keyword>
<feature type="binding site" evidence="10">
    <location>
        <position position="161"/>
    </location>
    <ligand>
        <name>ATP</name>
        <dbReference type="ChEBI" id="CHEBI:30616"/>
    </ligand>
</feature>
<evidence type="ECO:0000313" key="14">
    <source>
        <dbReference type="EMBL" id="QEK77761.1"/>
    </source>
</evidence>
<feature type="binding site" evidence="10">
    <location>
        <position position="119"/>
    </location>
    <ligand>
        <name>Mg(2+)</name>
        <dbReference type="ChEBI" id="CHEBI:18420"/>
    </ligand>
</feature>
<comment type="catalytic activity">
    <reaction evidence="10">
        <text>a tRNA with a 3' CCA end + 2 CTP + ATP = a tRNA with a 3' CCACCA end + 3 diphosphate</text>
        <dbReference type="Rhea" id="RHEA:76235"/>
        <dbReference type="Rhea" id="RHEA-COMP:10468"/>
        <dbReference type="Rhea" id="RHEA-COMP:18655"/>
        <dbReference type="ChEBI" id="CHEBI:30616"/>
        <dbReference type="ChEBI" id="CHEBI:33019"/>
        <dbReference type="ChEBI" id="CHEBI:37563"/>
        <dbReference type="ChEBI" id="CHEBI:83071"/>
        <dbReference type="ChEBI" id="CHEBI:195187"/>
    </reaction>
</comment>
<dbReference type="Gene3D" id="3.30.70.590">
    <property type="entry name" value="Poly(A) polymerase predicted RNA binding domain"/>
    <property type="match status" value="1"/>
</dbReference>
<dbReference type="Gene3D" id="3.30.70.1550">
    <property type="entry name" value="Archaeal tRNA CCA-adding enzyme catalytic domain"/>
    <property type="match status" value="1"/>
</dbReference>
<evidence type="ECO:0000256" key="5">
    <source>
        <dbReference type="ARBA" id="ARBA00022741"/>
    </source>
</evidence>
<evidence type="ECO:0000256" key="1">
    <source>
        <dbReference type="ARBA" id="ARBA00022679"/>
    </source>
</evidence>
<dbReference type="Gene3D" id="1.10.1410.30">
    <property type="entry name" value="CCA tRNA nucleotidyltransferase, domain 2"/>
    <property type="match status" value="1"/>
</dbReference>
<comment type="function">
    <text evidence="10">Catalyzes the addition and repair of the essential 3'-terminal CCA sequence in tRNAs without using a nucleic acid template. Adds these three nucleotides in the order of C, C, and A to the tRNA nucleotide-73, using CTP and ATP as substrates and producing inorganic pyrophosphate. tRNA 3'-terminal CCA addition is required both for tRNA processing and repair. Also involved in tRNA surveillance by mediating tandem CCA addition to generate a CCACCA at the 3' terminus of unstable tRNAs. While stable tRNAs receive only 3'-terminal CCA, unstable tRNAs are marked with CCACCA and rapidly degraded.</text>
</comment>
<keyword evidence="4 10" id="KW-0479">Metal-binding</keyword>
<organism evidence="14 15">
    <name type="scientific">Pyrococcus furiosus (strain ATCC 43587 / DSM 3638 / JCM 8422 / Vc1)</name>
    <dbReference type="NCBI Taxonomy" id="186497"/>
    <lineage>
        <taxon>Archaea</taxon>
        <taxon>Methanobacteriati</taxon>
        <taxon>Methanobacteriota</taxon>
        <taxon>Thermococci</taxon>
        <taxon>Thermococcales</taxon>
        <taxon>Thermococcaceae</taxon>
        <taxon>Pyrococcus</taxon>
    </lineage>
</organism>
<feature type="binding site" evidence="10">
    <location>
        <position position="170"/>
    </location>
    <ligand>
        <name>CTP</name>
        <dbReference type="ChEBI" id="CHEBI:37563"/>
    </ligand>
</feature>
<dbReference type="PANTHER" id="PTHR39643">
    <property type="entry name" value="CCA-ADDING ENZYME"/>
    <property type="match status" value="1"/>
</dbReference>
<name>A0A5C0XMG0_PYRFU</name>
<dbReference type="GO" id="GO:0000049">
    <property type="term" value="F:tRNA binding"/>
    <property type="evidence" value="ECO:0007669"/>
    <property type="project" value="UniProtKB-UniRule"/>
</dbReference>
<evidence type="ECO:0000256" key="2">
    <source>
        <dbReference type="ARBA" id="ARBA00022694"/>
    </source>
</evidence>
<evidence type="ECO:0000256" key="8">
    <source>
        <dbReference type="ARBA" id="ARBA00022842"/>
    </source>
</evidence>
<gene>
    <name evidence="10" type="primary">cca</name>
    <name evidence="14" type="ORF">PFDSM3638_00050</name>
</gene>
<comment type="catalytic activity">
    <reaction evidence="10">
        <text>a tRNA precursor + 2 CTP + ATP = a tRNA with a 3' CCA end + 3 diphosphate</text>
        <dbReference type="Rhea" id="RHEA:14433"/>
        <dbReference type="Rhea" id="RHEA-COMP:10465"/>
        <dbReference type="Rhea" id="RHEA-COMP:10468"/>
        <dbReference type="ChEBI" id="CHEBI:30616"/>
        <dbReference type="ChEBI" id="CHEBI:33019"/>
        <dbReference type="ChEBI" id="CHEBI:37563"/>
        <dbReference type="ChEBI" id="CHEBI:74896"/>
        <dbReference type="ChEBI" id="CHEBI:83071"/>
        <dbReference type="EC" id="2.7.7.72"/>
    </reaction>
</comment>
<reference evidence="14 15" key="1">
    <citation type="submission" date="2017-08" db="EMBL/GenBank/DDBJ databases">
        <title>Resequencing and Reannotation of the genome of Pyrococcus furiosus type strain DSM3638.</title>
        <authorList>
            <person name="Reichelt R.M."/>
            <person name="Bunk B."/>
        </authorList>
    </citation>
    <scope>NUCLEOTIDE SEQUENCE [LARGE SCALE GENOMIC DNA]</scope>
    <source>
        <strain evidence="14 15">DSM 3638</strain>
    </source>
</reference>
<sequence>MDIEEVIEEALQKIVPKEEEERFVKTLMSEIEEKARETIEELNLNAKPYFVGSLAKNTYLAGDHDLDLFIAFPLDTSLEKLREKGLEAGKVLGKKLGRYELAYAEHPYVRAEYKGVKVDIVPCYDVKSWKDVRTAVDRSILHTKWVIENLKGKNNEVRLFKRFLKGIKAYGSEIYVRGFSGYLAEILVIEFGSFLSVLEKADFMLKKKIIDTGKWMKKESEITMKTIKREAEEDKPLIVIDPVDPRRNVAANLSWERFGLFYFSSMQFLEKPSLEFFFPGEKRGNYREELKRKGTHLVTLLFTPPKLVDDLLLPQVEKTAKGLAKALEIEGFKVFGIDYGRNFIFLEVDRVEKPRIEIKRGPLYFTSHGRRFYEKNEKVWIEGKDLMAEKKVGGFIVEVLEEIFKKGQFSAGKNVKEVIKSSDILIDFVPKPLANEAYLFLSREKFNVKRSTS</sequence>
<comment type="miscellaneous">
    <text evidence="10">A single active site specifically recognizes both ATP and CTP and is responsible for their addition.</text>
</comment>
<feature type="domain" description="CCA-adding enzyme C-terminal" evidence="13">
    <location>
        <begin position="293"/>
        <end position="423"/>
    </location>
</feature>
<evidence type="ECO:0000259" key="11">
    <source>
        <dbReference type="Pfam" id="PF01909"/>
    </source>
</evidence>
<evidence type="ECO:0000313" key="15">
    <source>
        <dbReference type="Proteomes" id="UP000324354"/>
    </source>
</evidence>
<feature type="binding site" evidence="10">
    <location>
        <position position="67"/>
    </location>
    <ligand>
        <name>Mg(2+)</name>
        <dbReference type="ChEBI" id="CHEBI:18420"/>
    </ligand>
</feature>
<dbReference type="SUPFAM" id="SSF81631">
    <property type="entry name" value="PAP/OAS1 substrate-binding domain"/>
    <property type="match status" value="1"/>
</dbReference>
<protein>
    <recommendedName>
        <fullName evidence="10">CCA-adding enzyme</fullName>
        <ecNumber evidence="10">2.7.7.72</ecNumber>
    </recommendedName>
    <alternativeName>
        <fullName evidence="10">CCA tRNA nucleotidyltransferase</fullName>
    </alternativeName>
    <alternativeName>
        <fullName evidence="10">tRNA CCA-pyrophosphorylase</fullName>
    </alternativeName>
    <alternativeName>
        <fullName evidence="10">tRNA adenylyl-/cytidylyl- transferase</fullName>
    </alternativeName>
    <alternativeName>
        <fullName evidence="10">tRNA nucleotidyltransferase</fullName>
    </alternativeName>
    <alternativeName>
        <fullName evidence="10">tRNA-NT</fullName>
    </alternativeName>
</protein>
<dbReference type="RefSeq" id="WP_011011138.1">
    <property type="nucleotide sequence ID" value="NC_003413.1"/>
</dbReference>
<dbReference type="HAMAP" id="MF_01264">
    <property type="entry name" value="CCA_arch"/>
    <property type="match status" value="1"/>
</dbReference>
<keyword evidence="1 10" id="KW-0808">Transferase</keyword>
<dbReference type="GO" id="GO:0005524">
    <property type="term" value="F:ATP binding"/>
    <property type="evidence" value="ECO:0007669"/>
    <property type="project" value="UniProtKB-UniRule"/>
</dbReference>
<dbReference type="EC" id="2.7.7.72" evidence="10"/>
<comment type="cofactor">
    <cofactor evidence="10">
        <name>Mg(2+)</name>
        <dbReference type="ChEBI" id="CHEBI:18420"/>
    </cofactor>
</comment>
<evidence type="ECO:0000259" key="13">
    <source>
        <dbReference type="Pfam" id="PF21133"/>
    </source>
</evidence>
<dbReference type="CDD" id="cd05400">
    <property type="entry name" value="NT_2-5OAS_ClassI-CCAase"/>
    <property type="match status" value="1"/>
</dbReference>
<dbReference type="PANTHER" id="PTHR39643:SF1">
    <property type="entry name" value="CCA-ADDING ENZYME"/>
    <property type="match status" value="1"/>
</dbReference>
<dbReference type="SMR" id="A0A5C0XMG0"/>
<dbReference type="Proteomes" id="UP000324354">
    <property type="component" value="Chromosome"/>
</dbReference>
<feature type="binding site" evidence="10">
    <location>
        <position position="65"/>
    </location>
    <ligand>
        <name>Mg(2+)</name>
        <dbReference type="ChEBI" id="CHEBI:18420"/>
    </ligand>
</feature>
<dbReference type="Pfam" id="PF01909">
    <property type="entry name" value="NTP_transf_2"/>
    <property type="match status" value="1"/>
</dbReference>
<feature type="binding site" evidence="10">
    <location>
        <position position="56"/>
    </location>
    <ligand>
        <name>CTP</name>
        <dbReference type="ChEBI" id="CHEBI:37563"/>
    </ligand>
</feature>
<dbReference type="Pfam" id="PF21133">
    <property type="entry name" value="CAA_C"/>
    <property type="match status" value="1"/>
</dbReference>
<dbReference type="InterPro" id="IPR008229">
    <property type="entry name" value="CCA-adding_arc"/>
</dbReference>
<evidence type="ECO:0000256" key="9">
    <source>
        <dbReference type="ARBA" id="ARBA00022884"/>
    </source>
</evidence>
<dbReference type="AlphaFoldDB" id="A0A5C0XMG0"/>
<keyword evidence="2 10" id="KW-0819">tRNA processing</keyword>
<evidence type="ECO:0000256" key="4">
    <source>
        <dbReference type="ARBA" id="ARBA00022723"/>
    </source>
</evidence>
<dbReference type="Pfam" id="PF09249">
    <property type="entry name" value="tRNA_NucTransf2"/>
    <property type="match status" value="1"/>
</dbReference>
<dbReference type="OrthoDB" id="7378at2157"/>
<proteinExistence type="inferred from homology"/>
<dbReference type="InterPro" id="IPR048833">
    <property type="entry name" value="CAA_C"/>
</dbReference>
<dbReference type="GO" id="GO:0004810">
    <property type="term" value="F:CCA tRNA nucleotidyltransferase activity"/>
    <property type="evidence" value="ECO:0007669"/>
    <property type="project" value="UniProtKB-UniRule"/>
</dbReference>
<accession>A0A5C0XMG0</accession>
<dbReference type="InterPro" id="IPR043519">
    <property type="entry name" value="NT_sf"/>
</dbReference>
<dbReference type="Gene3D" id="3.30.460.10">
    <property type="entry name" value="Beta Polymerase, domain 2"/>
    <property type="match status" value="1"/>
</dbReference>
<dbReference type="KEGG" id="pfu:PF0026"/>
<dbReference type="SUPFAM" id="SSF81301">
    <property type="entry name" value="Nucleotidyltransferase"/>
    <property type="match status" value="1"/>
</dbReference>
<dbReference type="GeneID" id="41711812"/>
<feature type="binding site" evidence="10">
    <location>
        <position position="161"/>
    </location>
    <ligand>
        <name>CTP</name>
        <dbReference type="ChEBI" id="CHEBI:37563"/>
    </ligand>
</feature>
<feature type="domain" description="Polymerase nucleotidyl transferase" evidence="11">
    <location>
        <begin position="33"/>
        <end position="142"/>
    </location>
</feature>
<dbReference type="SUPFAM" id="SSF55003">
    <property type="entry name" value="PAP/Archaeal CCA-adding enzyme, C-terminal domain"/>
    <property type="match status" value="1"/>
</dbReference>
<dbReference type="InterPro" id="IPR002934">
    <property type="entry name" value="Polymerase_NTP_transf_dom"/>
</dbReference>
<keyword evidence="9 10" id="KW-0694">RNA-binding</keyword>
<evidence type="ECO:0000259" key="12">
    <source>
        <dbReference type="Pfam" id="PF09249"/>
    </source>
</evidence>
<keyword evidence="8 10" id="KW-0460">Magnesium</keyword>
<evidence type="ECO:0000256" key="6">
    <source>
        <dbReference type="ARBA" id="ARBA00022800"/>
    </source>
</evidence>
<dbReference type="InterPro" id="IPR042090">
    <property type="entry name" value="CCA_tRNA_nucleotrans_2"/>
</dbReference>